<keyword evidence="1 4" id="KW-0378">Hydrolase</keyword>
<dbReference type="Pfam" id="PF12697">
    <property type="entry name" value="Abhydrolase_6"/>
    <property type="match status" value="1"/>
</dbReference>
<organism evidence="4 5">
    <name type="scientific">Kribbella kalugense</name>
    <dbReference type="NCBI Taxonomy" id="2512221"/>
    <lineage>
        <taxon>Bacteria</taxon>
        <taxon>Bacillati</taxon>
        <taxon>Actinomycetota</taxon>
        <taxon>Actinomycetes</taxon>
        <taxon>Propionibacteriales</taxon>
        <taxon>Kribbellaceae</taxon>
        <taxon>Kribbella</taxon>
    </lineage>
</organism>
<comment type="caution">
    <text evidence="4">The sequence shown here is derived from an EMBL/GenBank/DDBJ whole genome shotgun (WGS) entry which is preliminary data.</text>
</comment>
<dbReference type="GO" id="GO:0016020">
    <property type="term" value="C:membrane"/>
    <property type="evidence" value="ECO:0007669"/>
    <property type="project" value="TreeGrafter"/>
</dbReference>
<accession>A0A4R7ZMD9</accession>
<dbReference type="RefSeq" id="WP_134120769.1">
    <property type="nucleotide sequence ID" value="NZ_SODF01000002.1"/>
</dbReference>
<evidence type="ECO:0000259" key="3">
    <source>
        <dbReference type="Pfam" id="PF12697"/>
    </source>
</evidence>
<dbReference type="InterPro" id="IPR000073">
    <property type="entry name" value="AB_hydrolase_1"/>
</dbReference>
<keyword evidence="2" id="KW-0732">Signal</keyword>
<gene>
    <name evidence="4" type="ORF">EV650_4263</name>
</gene>
<feature type="signal peptide" evidence="2">
    <location>
        <begin position="1"/>
        <end position="20"/>
    </location>
</feature>
<evidence type="ECO:0000256" key="1">
    <source>
        <dbReference type="ARBA" id="ARBA00022801"/>
    </source>
</evidence>
<dbReference type="InterPro" id="IPR050266">
    <property type="entry name" value="AB_hydrolase_sf"/>
</dbReference>
<reference evidence="4 5" key="1">
    <citation type="submission" date="2019-03" db="EMBL/GenBank/DDBJ databases">
        <title>Genomic Encyclopedia of Type Strains, Phase III (KMG-III): the genomes of soil and plant-associated and newly described type strains.</title>
        <authorList>
            <person name="Whitman W."/>
        </authorList>
    </citation>
    <scope>NUCLEOTIDE SEQUENCE [LARGE SCALE GENOMIC DNA]</scope>
    <source>
        <strain evidence="4 5">VKM Ac-2570</strain>
    </source>
</reference>
<proteinExistence type="predicted"/>
<dbReference type="OrthoDB" id="5524362at2"/>
<dbReference type="GO" id="GO:0016787">
    <property type="term" value="F:hydrolase activity"/>
    <property type="evidence" value="ECO:0007669"/>
    <property type="project" value="UniProtKB-KW"/>
</dbReference>
<feature type="chain" id="PRO_5039004428" evidence="2">
    <location>
        <begin position="21"/>
        <end position="329"/>
    </location>
</feature>
<name>A0A4R7ZMD9_9ACTN</name>
<evidence type="ECO:0000313" key="5">
    <source>
        <dbReference type="Proteomes" id="UP000295447"/>
    </source>
</evidence>
<feature type="domain" description="AB hydrolase-1" evidence="3">
    <location>
        <begin position="61"/>
        <end position="310"/>
    </location>
</feature>
<dbReference type="SUPFAM" id="SSF53474">
    <property type="entry name" value="alpha/beta-Hydrolases"/>
    <property type="match status" value="1"/>
</dbReference>
<dbReference type="PANTHER" id="PTHR43798">
    <property type="entry name" value="MONOACYLGLYCEROL LIPASE"/>
    <property type="match status" value="1"/>
</dbReference>
<evidence type="ECO:0000256" key="2">
    <source>
        <dbReference type="SAM" id="SignalP"/>
    </source>
</evidence>
<dbReference type="Gene3D" id="3.40.50.1820">
    <property type="entry name" value="alpha/beta hydrolase"/>
    <property type="match status" value="1"/>
</dbReference>
<dbReference type="AlphaFoldDB" id="A0A4R7ZMD9"/>
<dbReference type="Proteomes" id="UP000295447">
    <property type="component" value="Unassembled WGS sequence"/>
</dbReference>
<dbReference type="InterPro" id="IPR029058">
    <property type="entry name" value="AB_hydrolase_fold"/>
</dbReference>
<dbReference type="EMBL" id="SODF01000002">
    <property type="protein sequence ID" value="TDW17688.1"/>
    <property type="molecule type" value="Genomic_DNA"/>
</dbReference>
<keyword evidence="5" id="KW-1185">Reference proteome</keyword>
<dbReference type="PANTHER" id="PTHR43798:SF31">
    <property type="entry name" value="AB HYDROLASE SUPERFAMILY PROTEIN YCLE"/>
    <property type="match status" value="1"/>
</dbReference>
<sequence>MLLRSLAAIMLAVLPPGAAAGAPQLTCSDVSTPISVAGVPDGVIYGRYCRTAAGTGKPLQILVPGVTYTHAYFDLPGFDGRYSYVKFMNDRGYDTLAIDRLGIGRSTRPALGVAVNAYSNADALHQVVGAVRGGSLGRDYNRIVLTGHSYGTFVSDLTSATYHDVDGVIGTGWFQQPSALGVAGLVSTLWPAAVDPRFLGRIVDPTYVTTRPGTRGFFYQSSNADPAVIAADDALKDTASLSETTYLVEVNTGLSTRIGVPTLRIVGANDRVICNPLACTQAGLERAAPALFPAGAEVYVQPGAGHDVALELNNQLGFQRSLAWLEERF</sequence>
<evidence type="ECO:0000313" key="4">
    <source>
        <dbReference type="EMBL" id="TDW17688.1"/>
    </source>
</evidence>
<protein>
    <submittedName>
        <fullName evidence="4">Alpha-beta hydrolase superfamily lysophospholipase</fullName>
    </submittedName>
</protein>